<accession>A0ACB8R996</accession>
<organism evidence="1 2">
    <name type="scientific">Auriscalpium vulgare</name>
    <dbReference type="NCBI Taxonomy" id="40419"/>
    <lineage>
        <taxon>Eukaryota</taxon>
        <taxon>Fungi</taxon>
        <taxon>Dikarya</taxon>
        <taxon>Basidiomycota</taxon>
        <taxon>Agaricomycotina</taxon>
        <taxon>Agaricomycetes</taxon>
        <taxon>Russulales</taxon>
        <taxon>Auriscalpiaceae</taxon>
        <taxon>Auriscalpium</taxon>
    </lineage>
</organism>
<gene>
    <name evidence="1" type="ORF">FA95DRAFT_1611591</name>
</gene>
<evidence type="ECO:0000313" key="1">
    <source>
        <dbReference type="EMBL" id="KAI0040705.1"/>
    </source>
</evidence>
<protein>
    <submittedName>
        <fullName evidence="1">Uncharacterized protein</fullName>
    </submittedName>
</protein>
<reference evidence="1" key="1">
    <citation type="submission" date="2021-02" db="EMBL/GenBank/DDBJ databases">
        <authorList>
            <consortium name="DOE Joint Genome Institute"/>
            <person name="Ahrendt S."/>
            <person name="Looney B.P."/>
            <person name="Miyauchi S."/>
            <person name="Morin E."/>
            <person name="Drula E."/>
            <person name="Courty P.E."/>
            <person name="Chicoki N."/>
            <person name="Fauchery L."/>
            <person name="Kohler A."/>
            <person name="Kuo A."/>
            <person name="Labutti K."/>
            <person name="Pangilinan J."/>
            <person name="Lipzen A."/>
            <person name="Riley R."/>
            <person name="Andreopoulos W."/>
            <person name="He G."/>
            <person name="Johnson J."/>
            <person name="Barry K.W."/>
            <person name="Grigoriev I.V."/>
            <person name="Nagy L."/>
            <person name="Hibbett D."/>
            <person name="Henrissat B."/>
            <person name="Matheny P.B."/>
            <person name="Labbe J."/>
            <person name="Martin F."/>
        </authorList>
    </citation>
    <scope>NUCLEOTIDE SEQUENCE</scope>
    <source>
        <strain evidence="1">FP105234-sp</strain>
    </source>
</reference>
<dbReference type="Proteomes" id="UP000814033">
    <property type="component" value="Unassembled WGS sequence"/>
</dbReference>
<dbReference type="EMBL" id="MU276174">
    <property type="protein sequence ID" value="KAI0040705.1"/>
    <property type="molecule type" value="Genomic_DNA"/>
</dbReference>
<evidence type="ECO:0000313" key="2">
    <source>
        <dbReference type="Proteomes" id="UP000814033"/>
    </source>
</evidence>
<sequence>MAKKHHRTTPTEHEDEDGSANSHNPHKDNVPAENDPGPVPQKKTKKRKKRDTELDLVVSVIEDANSGVEKADLQSDKKAAKRRRREAIAIIENVEDHTVDDSKGKKRNGADDTKNIDQEPDVSDVQAAESSARQVRKRKKVGDGAERRKKRDSGGEGGEVEGKSKRRKHKAKKDSIDLLDPVEDESLSDQARKSLSYAHLRAVDPANWKFNKARQNWLVRNIWSEVSIPDKYVGLVTGYFTDVQGAVREKLVKSAEAYHSSTADPMASDPEVADGNAKVAGLALQSRARTLLDSLAAER</sequence>
<name>A0ACB8R996_9AGAM</name>
<reference evidence="1" key="2">
    <citation type="journal article" date="2022" name="New Phytol.">
        <title>Evolutionary transition to the ectomycorrhizal habit in the genomes of a hyperdiverse lineage of mushroom-forming fungi.</title>
        <authorList>
            <person name="Looney B."/>
            <person name="Miyauchi S."/>
            <person name="Morin E."/>
            <person name="Drula E."/>
            <person name="Courty P.E."/>
            <person name="Kohler A."/>
            <person name="Kuo A."/>
            <person name="LaButti K."/>
            <person name="Pangilinan J."/>
            <person name="Lipzen A."/>
            <person name="Riley R."/>
            <person name="Andreopoulos W."/>
            <person name="He G."/>
            <person name="Johnson J."/>
            <person name="Nolan M."/>
            <person name="Tritt A."/>
            <person name="Barry K.W."/>
            <person name="Grigoriev I.V."/>
            <person name="Nagy L.G."/>
            <person name="Hibbett D."/>
            <person name="Henrissat B."/>
            <person name="Matheny P.B."/>
            <person name="Labbe J."/>
            <person name="Martin F.M."/>
        </authorList>
    </citation>
    <scope>NUCLEOTIDE SEQUENCE</scope>
    <source>
        <strain evidence="1">FP105234-sp</strain>
    </source>
</reference>
<comment type="caution">
    <text evidence="1">The sequence shown here is derived from an EMBL/GenBank/DDBJ whole genome shotgun (WGS) entry which is preliminary data.</text>
</comment>
<proteinExistence type="predicted"/>
<keyword evidence="2" id="KW-1185">Reference proteome</keyword>